<keyword evidence="2" id="KW-1185">Reference proteome</keyword>
<name>A0ACC2NVR2_9HYME</name>
<dbReference type="EMBL" id="CM056742">
    <property type="protein sequence ID" value="KAJ8675182.1"/>
    <property type="molecule type" value="Genomic_DNA"/>
</dbReference>
<organism evidence="1 2">
    <name type="scientific">Eretmocerus hayati</name>
    <dbReference type="NCBI Taxonomy" id="131215"/>
    <lineage>
        <taxon>Eukaryota</taxon>
        <taxon>Metazoa</taxon>
        <taxon>Ecdysozoa</taxon>
        <taxon>Arthropoda</taxon>
        <taxon>Hexapoda</taxon>
        <taxon>Insecta</taxon>
        <taxon>Pterygota</taxon>
        <taxon>Neoptera</taxon>
        <taxon>Endopterygota</taxon>
        <taxon>Hymenoptera</taxon>
        <taxon>Apocrita</taxon>
        <taxon>Proctotrupomorpha</taxon>
        <taxon>Chalcidoidea</taxon>
        <taxon>Aphelinidae</taxon>
        <taxon>Aphelininae</taxon>
        <taxon>Eretmocerus</taxon>
    </lineage>
</organism>
<dbReference type="Proteomes" id="UP001239111">
    <property type="component" value="Chromosome 2"/>
</dbReference>
<sequence length="334" mass="39340">MDEYETEIQLLRRYASENNISENEINEVFEDCFNVLEVKTNARIRAVFKSVKWVSLILFSLTLVTFVLYNHPQIHNFLLRNVQDLIYPGLRILRKLAVPIITLLPFLTEWYDEWCLVENPYFYVDGMDCWPCTNVNSVQNLTDLSISPTFNTGIPFIREEKQDTLDIKKFHEFYEKHKRVSTSDAQQFVLNQIFHSPVEVGYEKPSHSREDVHIKWRINRMETGRELRRIFSGPAQVPDWWSPSTEKFVFIDQPKVTAYSMPNPECANVIIQCKTGERLIELNPSPGCSQNCRKLSITLKARQSLWYNWWYWRPTSLPIDNTTGITITYLTSYC</sequence>
<reference evidence="1" key="1">
    <citation type="submission" date="2023-04" db="EMBL/GenBank/DDBJ databases">
        <title>A chromosome-level genome assembly of the parasitoid wasp Eretmocerus hayati.</title>
        <authorList>
            <person name="Zhong Y."/>
            <person name="Liu S."/>
            <person name="Liu Y."/>
        </authorList>
    </citation>
    <scope>NUCLEOTIDE SEQUENCE</scope>
    <source>
        <strain evidence="1">ZJU_SS_LIU_2023</strain>
    </source>
</reference>
<evidence type="ECO:0000313" key="1">
    <source>
        <dbReference type="EMBL" id="KAJ8675182.1"/>
    </source>
</evidence>
<accession>A0ACC2NVR2</accession>
<proteinExistence type="predicted"/>
<gene>
    <name evidence="1" type="ORF">QAD02_010968</name>
</gene>
<protein>
    <submittedName>
        <fullName evidence="1">Uncharacterized protein</fullName>
    </submittedName>
</protein>
<evidence type="ECO:0000313" key="2">
    <source>
        <dbReference type="Proteomes" id="UP001239111"/>
    </source>
</evidence>
<comment type="caution">
    <text evidence="1">The sequence shown here is derived from an EMBL/GenBank/DDBJ whole genome shotgun (WGS) entry which is preliminary data.</text>
</comment>